<keyword evidence="2" id="KW-0378">Hydrolase</keyword>
<gene>
    <name evidence="2" type="ORF">HMPREF9013_0602</name>
</gene>
<dbReference type="Proteomes" id="UP000005017">
    <property type="component" value="Unassembled WGS sequence"/>
</dbReference>
<comment type="caution">
    <text evidence="2">The sequence shown here is derived from an EMBL/GenBank/DDBJ whole genome shotgun (WGS) entry which is preliminary data.</text>
</comment>
<dbReference type="SUPFAM" id="SSF53474">
    <property type="entry name" value="alpha/beta-Hydrolases"/>
    <property type="match status" value="1"/>
</dbReference>
<dbReference type="eggNOG" id="COG2267">
    <property type="taxonomic scope" value="Bacteria"/>
</dbReference>
<protein>
    <submittedName>
        <fullName evidence="2">Hydrolase, alpha/beta domain protein</fullName>
    </submittedName>
</protein>
<proteinExistence type="predicted"/>
<dbReference type="ESTHER" id="9firm-d2mqp8">
    <property type="family name" value="Monoglyceridelipase_lysophospholip"/>
</dbReference>
<dbReference type="InterPro" id="IPR051044">
    <property type="entry name" value="MAG_DAG_Lipase"/>
</dbReference>
<dbReference type="Pfam" id="PF12146">
    <property type="entry name" value="Hydrolase_4"/>
    <property type="match status" value="1"/>
</dbReference>
<organism evidence="2 3">
    <name type="scientific">Bulleidia extructa W1219</name>
    <dbReference type="NCBI Taxonomy" id="679192"/>
    <lineage>
        <taxon>Bacteria</taxon>
        <taxon>Bacillati</taxon>
        <taxon>Bacillota</taxon>
        <taxon>Erysipelotrichia</taxon>
        <taxon>Erysipelotrichales</taxon>
        <taxon>Erysipelotrichaceae</taxon>
        <taxon>Bulleidia</taxon>
    </lineage>
</organism>
<evidence type="ECO:0000313" key="2">
    <source>
        <dbReference type="EMBL" id="EFC05317.1"/>
    </source>
</evidence>
<sequence length="291" mass="33086">MEIRDLLIEKPIGKVKAIVIIVHGMQEHLFRYTDFANYLSQQGYLVVRYSLLGHGPSVAKEDRGYFGEKDGWKNLVEQLKTVVERIKHSYPGIPVVVYGHSFGSMIARAFIQEYDHLIEALVLQGPAMYNPSAYMGMTLAKILEIQKGPKGKSKLMDKVVTGGFQVGQKKGESWVAYNSKFLAEARKDPYLIPLWTIQGYYDLLALNIQMSDVREYACHNPDLSILLIGGEDDPVIGYLKGFQDTIYRLRLVGYTKIQSALFSHMKHDILHEEGYEKVYKRVGAYLKTVVD</sequence>
<accession>D2MQP8</accession>
<evidence type="ECO:0000313" key="3">
    <source>
        <dbReference type="Proteomes" id="UP000005017"/>
    </source>
</evidence>
<dbReference type="GO" id="GO:0016787">
    <property type="term" value="F:hydrolase activity"/>
    <property type="evidence" value="ECO:0007669"/>
    <property type="project" value="UniProtKB-KW"/>
</dbReference>
<dbReference type="InterPro" id="IPR022742">
    <property type="entry name" value="Hydrolase_4"/>
</dbReference>
<dbReference type="RefSeq" id="WP_006627711.1">
    <property type="nucleotide sequence ID" value="NZ_ADFR01000016.1"/>
</dbReference>
<dbReference type="Gene3D" id="3.40.50.1820">
    <property type="entry name" value="alpha/beta hydrolase"/>
    <property type="match status" value="1"/>
</dbReference>
<dbReference type="InterPro" id="IPR029058">
    <property type="entry name" value="AB_hydrolase_fold"/>
</dbReference>
<dbReference type="PANTHER" id="PTHR11614">
    <property type="entry name" value="PHOSPHOLIPASE-RELATED"/>
    <property type="match status" value="1"/>
</dbReference>
<reference evidence="3" key="1">
    <citation type="submission" date="2009-12" db="EMBL/GenBank/DDBJ databases">
        <title>Sequence of Clostridiales genomosp. BVAB3 str. UPII9-5.</title>
        <authorList>
            <person name="Madupu R."/>
            <person name="Durkin A.S."/>
            <person name="Torralba M."/>
            <person name="Methe B."/>
            <person name="Sutton G.G."/>
            <person name="Strausberg R.L."/>
            <person name="Nelson K.E."/>
        </authorList>
    </citation>
    <scope>NUCLEOTIDE SEQUENCE [LARGE SCALE GENOMIC DNA]</scope>
    <source>
        <strain evidence="3">W1219</strain>
    </source>
</reference>
<evidence type="ECO:0000259" key="1">
    <source>
        <dbReference type="Pfam" id="PF12146"/>
    </source>
</evidence>
<feature type="domain" description="Serine aminopeptidase S33" evidence="1">
    <location>
        <begin position="14"/>
        <end position="273"/>
    </location>
</feature>
<name>D2MQP8_9FIRM</name>
<dbReference type="STRING" id="679192.HMPREF9013_0602"/>
<keyword evidence="3" id="KW-1185">Reference proteome</keyword>
<dbReference type="EMBL" id="ADFR01000016">
    <property type="protein sequence ID" value="EFC05317.1"/>
    <property type="molecule type" value="Genomic_DNA"/>
</dbReference>
<dbReference type="OrthoDB" id="9806902at2"/>
<dbReference type="AlphaFoldDB" id="D2MQP8"/>